<protein>
    <submittedName>
        <fullName evidence="12">NINE protein</fullName>
    </submittedName>
</protein>
<dbReference type="EMBL" id="RQTJ01000002">
    <property type="protein sequence ID" value="RRA96837.1"/>
    <property type="molecule type" value="Genomic_DNA"/>
</dbReference>
<feature type="domain" description="D-isomer specific 2-hydroxyacid dehydrogenase NAD-binding" evidence="10">
    <location>
        <begin position="105"/>
        <end position="289"/>
    </location>
</feature>
<evidence type="ECO:0000259" key="11">
    <source>
        <dbReference type="Pfam" id="PF05154"/>
    </source>
</evidence>
<dbReference type="CDD" id="cd12179">
    <property type="entry name" value="2-Hacid_dh_14"/>
    <property type="match status" value="1"/>
</dbReference>
<dbReference type="Pfam" id="PF00389">
    <property type="entry name" value="2-Hacid_dh"/>
    <property type="match status" value="1"/>
</dbReference>
<feature type="region of interest" description="Disordered" evidence="7">
    <location>
        <begin position="322"/>
        <end position="355"/>
    </location>
</feature>
<dbReference type="InterPro" id="IPR006139">
    <property type="entry name" value="D-isomer_2_OHA_DH_cat_dom"/>
</dbReference>
<comment type="subcellular location">
    <subcellularLocation>
        <location evidence="1">Membrane</location>
        <topology evidence="1">Multi-pass membrane protein</topology>
    </subcellularLocation>
</comment>
<evidence type="ECO:0000256" key="7">
    <source>
        <dbReference type="SAM" id="MobiDB-lite"/>
    </source>
</evidence>
<comment type="caution">
    <text evidence="12">The sequence shown here is derived from an EMBL/GenBank/DDBJ whole genome shotgun (WGS) entry which is preliminary data.</text>
</comment>
<feature type="domain" description="D-isomer specific 2-hydroxyacid dehydrogenase catalytic" evidence="9">
    <location>
        <begin position="29"/>
        <end position="314"/>
    </location>
</feature>
<organism evidence="12 13">
    <name type="scientific">Paenimyroides viscosum</name>
    <dbReference type="NCBI Taxonomy" id="2488729"/>
    <lineage>
        <taxon>Bacteria</taxon>
        <taxon>Pseudomonadati</taxon>
        <taxon>Bacteroidota</taxon>
        <taxon>Flavobacteriia</taxon>
        <taxon>Flavobacteriales</taxon>
        <taxon>Flavobacteriaceae</taxon>
        <taxon>Paenimyroides</taxon>
    </lineage>
</organism>
<dbReference type="InterPro" id="IPR036291">
    <property type="entry name" value="NAD(P)-bd_dom_sf"/>
</dbReference>
<name>A0A3P1B6R0_9FLAO</name>
<dbReference type="OrthoDB" id="9805416at2"/>
<evidence type="ECO:0000256" key="3">
    <source>
        <dbReference type="ARBA" id="ARBA00022989"/>
    </source>
</evidence>
<dbReference type="InterPro" id="IPR007829">
    <property type="entry name" value="TM2"/>
</dbReference>
<evidence type="ECO:0000256" key="5">
    <source>
        <dbReference type="ARBA" id="ARBA00023136"/>
    </source>
</evidence>
<evidence type="ECO:0000259" key="10">
    <source>
        <dbReference type="Pfam" id="PF02826"/>
    </source>
</evidence>
<keyword evidence="13" id="KW-1185">Reference proteome</keyword>
<dbReference type="Pfam" id="PF02826">
    <property type="entry name" value="2-Hacid_dh_C"/>
    <property type="match status" value="1"/>
</dbReference>
<proteinExistence type="inferred from homology"/>
<dbReference type="Pfam" id="PF05154">
    <property type="entry name" value="TM2"/>
    <property type="match status" value="1"/>
</dbReference>
<dbReference type="PANTHER" id="PTHR10996">
    <property type="entry name" value="2-HYDROXYACID DEHYDROGENASE-RELATED"/>
    <property type="match status" value="1"/>
</dbReference>
<keyword evidence="3 8" id="KW-1133">Transmembrane helix</keyword>
<comment type="similarity">
    <text evidence="6">Belongs to the D-isomer specific 2-hydroxyacid dehydrogenase family.</text>
</comment>
<dbReference type="SUPFAM" id="SSF51735">
    <property type="entry name" value="NAD(P)-binding Rossmann-fold domains"/>
    <property type="match status" value="1"/>
</dbReference>
<dbReference type="Gene3D" id="3.40.50.720">
    <property type="entry name" value="NAD(P)-binding Rossmann-like Domain"/>
    <property type="match status" value="2"/>
</dbReference>
<feature type="compositionally biased region" description="Low complexity" evidence="7">
    <location>
        <begin position="337"/>
        <end position="355"/>
    </location>
</feature>
<evidence type="ECO:0000313" key="13">
    <source>
        <dbReference type="Proteomes" id="UP000268372"/>
    </source>
</evidence>
<dbReference type="GO" id="GO:0016616">
    <property type="term" value="F:oxidoreductase activity, acting on the CH-OH group of donors, NAD or NADP as acceptor"/>
    <property type="evidence" value="ECO:0007669"/>
    <property type="project" value="InterPro"/>
</dbReference>
<feature type="domain" description="TM2" evidence="11">
    <location>
        <begin position="373"/>
        <end position="422"/>
    </location>
</feature>
<evidence type="ECO:0000256" key="1">
    <source>
        <dbReference type="ARBA" id="ARBA00004141"/>
    </source>
</evidence>
<dbReference type="AlphaFoldDB" id="A0A3P1B6R0"/>
<evidence type="ECO:0000256" key="4">
    <source>
        <dbReference type="ARBA" id="ARBA00023002"/>
    </source>
</evidence>
<dbReference type="InterPro" id="IPR006140">
    <property type="entry name" value="D-isomer_DH_NAD-bd"/>
</dbReference>
<dbReference type="Proteomes" id="UP000268372">
    <property type="component" value="Unassembled WGS sequence"/>
</dbReference>
<reference evidence="12 13" key="1">
    <citation type="submission" date="2018-11" db="EMBL/GenBank/DDBJ databases">
        <title>Flavobacterium sp. nov., YIM 102796 draft genome.</title>
        <authorList>
            <person name="Li G."/>
            <person name="Jiang Y."/>
        </authorList>
    </citation>
    <scope>NUCLEOTIDE SEQUENCE [LARGE SCALE GENOMIC DNA]</scope>
    <source>
        <strain evidence="12 13">YIM 102796</strain>
    </source>
</reference>
<evidence type="ECO:0000256" key="6">
    <source>
        <dbReference type="RuleBase" id="RU003719"/>
    </source>
</evidence>
<accession>A0A3P1B6R0</accession>
<feature type="transmembrane region" description="Helical" evidence="8">
    <location>
        <begin position="376"/>
        <end position="395"/>
    </location>
</feature>
<sequence>MKILHLDKNHPLLIEQLTAVGFENDENYYAPKDAIEQIIHQYDGIVLRSRFKIDKAFLDAATNLKFIGRVGAGLENIDCEYAEQKGIKLIAAPEGNKTAVAEHALGMLLNLMNKLSYVDKEVRNGVWKREENRGIEIEGKTVGIIGYGNMGKAFAQRLKGFNCKVICYDIKPNMGDGNAQQVSLDYLQLHSDILSLHTPETPDTHHYVNKDFINGFAKSFWLINTARGKSVCTNDLVDALKLGKIKGAGLDVLEYEKSSFENMFSDNELPEAFRYLIIAENVLLSPHIAGWTIESKEKLAQVIVDKIIAIFKKNNNLMTMENQNSDERKEEQWHTGPNPSNFNQQQNQYGNQQSNYQQQNNYQSSNNLQDANSKKMLAGILAIILGHLGIHKFVLGYNTEGIILLVLGLAGYLTACFLIGYFILAATTIIGLVEGIIYLTKSDEEFYNTYIRNQKTWF</sequence>
<dbReference type="GO" id="GO:0051287">
    <property type="term" value="F:NAD binding"/>
    <property type="evidence" value="ECO:0007669"/>
    <property type="project" value="InterPro"/>
</dbReference>
<dbReference type="InterPro" id="IPR050223">
    <property type="entry name" value="D-isomer_2-hydroxyacid_DH"/>
</dbReference>
<feature type="transmembrane region" description="Helical" evidence="8">
    <location>
        <begin position="401"/>
        <end position="433"/>
    </location>
</feature>
<evidence type="ECO:0000256" key="8">
    <source>
        <dbReference type="SAM" id="Phobius"/>
    </source>
</evidence>
<dbReference type="SUPFAM" id="SSF52283">
    <property type="entry name" value="Formate/glycerate dehydrogenase catalytic domain-like"/>
    <property type="match status" value="1"/>
</dbReference>
<evidence type="ECO:0000256" key="2">
    <source>
        <dbReference type="ARBA" id="ARBA00022692"/>
    </source>
</evidence>
<gene>
    <name evidence="12" type="ORF">EG242_02050</name>
</gene>
<evidence type="ECO:0000259" key="9">
    <source>
        <dbReference type="Pfam" id="PF00389"/>
    </source>
</evidence>
<evidence type="ECO:0000313" key="12">
    <source>
        <dbReference type="EMBL" id="RRA96837.1"/>
    </source>
</evidence>
<dbReference type="GO" id="GO:0016020">
    <property type="term" value="C:membrane"/>
    <property type="evidence" value="ECO:0007669"/>
    <property type="project" value="UniProtKB-SubCell"/>
</dbReference>
<keyword evidence="2 8" id="KW-0812">Transmembrane</keyword>
<keyword evidence="5 8" id="KW-0472">Membrane</keyword>
<keyword evidence="4 6" id="KW-0560">Oxidoreductase</keyword>